<evidence type="ECO:0000259" key="2">
    <source>
        <dbReference type="Pfam" id="PF20151"/>
    </source>
</evidence>
<dbReference type="Pfam" id="PF20151">
    <property type="entry name" value="DUF6533"/>
    <property type="match status" value="1"/>
</dbReference>
<keyword evidence="1" id="KW-1133">Transmembrane helix</keyword>
<dbReference type="EMBL" id="JAFIQS010000002">
    <property type="protein sequence ID" value="KAG5172933.1"/>
    <property type="molecule type" value="Genomic_DNA"/>
</dbReference>
<keyword evidence="1" id="KW-0812">Transmembrane</keyword>
<keyword evidence="1" id="KW-0472">Membrane</keyword>
<sequence length="311" mass="35323">MESELSNLALIIDAMHGVSMVTRAEVAAAALFVWDYFITIGMEVDLVWTSRWNSIKVLFLIQRYLPFIDTCILTLYRDLVPRGHDECTSFQKATGFLYITGFAVSELLLTMRVWAVWNRSKALGYLLPMAFIAVWVPAYVFMFFFANSLQFSKEPPLPGITGCFVIHASNLVIWCWTSLIIWNTITLILMLIPGWRAYKIGVNSTLSTIVYRDGTFYYIYLFILSVLNIVLAIAAAPTRRFVLTSMERCLHSMLATRVILHMRDHARRPQLEWVGGEFSTGAVEFATGGHISAVPQNIEADPMAFKMKPIH</sequence>
<feature type="transmembrane region" description="Helical" evidence="1">
    <location>
        <begin position="171"/>
        <end position="195"/>
    </location>
</feature>
<feature type="transmembrane region" description="Helical" evidence="1">
    <location>
        <begin position="96"/>
        <end position="115"/>
    </location>
</feature>
<dbReference type="OrthoDB" id="3350812at2759"/>
<dbReference type="AlphaFoldDB" id="A0A8H7Y885"/>
<feature type="transmembrane region" description="Helical" evidence="1">
    <location>
        <begin position="216"/>
        <end position="235"/>
    </location>
</feature>
<evidence type="ECO:0000313" key="3">
    <source>
        <dbReference type="EMBL" id="KAG5172933.1"/>
    </source>
</evidence>
<name>A0A8H7Y885_PSICU</name>
<comment type="caution">
    <text evidence="3">The sequence shown here is derived from an EMBL/GenBank/DDBJ whole genome shotgun (WGS) entry which is preliminary data.</text>
</comment>
<accession>A0A8H7Y885</accession>
<evidence type="ECO:0000256" key="1">
    <source>
        <dbReference type="SAM" id="Phobius"/>
    </source>
</evidence>
<dbReference type="InterPro" id="IPR045340">
    <property type="entry name" value="DUF6533"/>
</dbReference>
<organism evidence="3">
    <name type="scientific">Psilocybe cubensis</name>
    <name type="common">Psychedelic mushroom</name>
    <name type="synonym">Stropharia cubensis</name>
    <dbReference type="NCBI Taxonomy" id="181762"/>
    <lineage>
        <taxon>Eukaryota</taxon>
        <taxon>Fungi</taxon>
        <taxon>Dikarya</taxon>
        <taxon>Basidiomycota</taxon>
        <taxon>Agaricomycotina</taxon>
        <taxon>Agaricomycetes</taxon>
        <taxon>Agaricomycetidae</taxon>
        <taxon>Agaricales</taxon>
        <taxon>Agaricineae</taxon>
        <taxon>Strophariaceae</taxon>
        <taxon>Psilocybe</taxon>
    </lineage>
</organism>
<gene>
    <name evidence="3" type="ORF">JR316_002436</name>
</gene>
<feature type="domain" description="DUF6533" evidence="2">
    <location>
        <begin position="26"/>
        <end position="68"/>
    </location>
</feature>
<reference evidence="3" key="1">
    <citation type="submission" date="2021-02" db="EMBL/GenBank/DDBJ databases">
        <title>Psilocybe cubensis genome.</title>
        <authorList>
            <person name="Mckernan K.J."/>
            <person name="Crawford S."/>
            <person name="Trippe A."/>
            <person name="Kane L.T."/>
            <person name="Mclaughlin S."/>
        </authorList>
    </citation>
    <scope>NUCLEOTIDE SEQUENCE [LARGE SCALE GENOMIC DNA]</scope>
    <source>
        <strain evidence="3">MGC-MH-2018</strain>
    </source>
</reference>
<protein>
    <recommendedName>
        <fullName evidence="2">DUF6533 domain-containing protein</fullName>
    </recommendedName>
</protein>
<feature type="transmembrane region" description="Helical" evidence="1">
    <location>
        <begin position="122"/>
        <end position="146"/>
    </location>
</feature>
<proteinExistence type="predicted"/>